<dbReference type="Gene3D" id="2.10.260.10">
    <property type="match status" value="1"/>
</dbReference>
<name>K9UN67_CHAP6</name>
<dbReference type="eggNOG" id="COG2336">
    <property type="taxonomic scope" value="Bacteria"/>
</dbReference>
<keyword evidence="3" id="KW-1185">Reference proteome</keyword>
<accession>K9UN67</accession>
<sequence>MEIKLRKVGNSIGTSFPKEVLDRLGLVEGDTMNLVVTDDGIKLVIHDPNFDKVMAAYTLGASQYRNAMRELADGQPALD</sequence>
<dbReference type="OrthoDB" id="582905at2"/>
<dbReference type="NCBIfam" id="TIGR02609">
    <property type="entry name" value="doc_partner"/>
    <property type="match status" value="1"/>
</dbReference>
<dbReference type="InterPro" id="IPR037914">
    <property type="entry name" value="SpoVT-AbrB_sf"/>
</dbReference>
<evidence type="ECO:0000259" key="1">
    <source>
        <dbReference type="SMART" id="SM00966"/>
    </source>
</evidence>
<dbReference type="Proteomes" id="UP000010366">
    <property type="component" value="Chromosome"/>
</dbReference>
<dbReference type="KEGG" id="cmp:Cha6605_5690"/>
<evidence type="ECO:0000313" key="3">
    <source>
        <dbReference type="Proteomes" id="UP000010366"/>
    </source>
</evidence>
<gene>
    <name evidence="2" type="ORF">Cha6605_5690</name>
</gene>
<organism evidence="2 3">
    <name type="scientific">Chamaesiphon minutus (strain ATCC 27169 / PCC 6605)</name>
    <dbReference type="NCBI Taxonomy" id="1173020"/>
    <lineage>
        <taxon>Bacteria</taxon>
        <taxon>Bacillati</taxon>
        <taxon>Cyanobacteriota</taxon>
        <taxon>Cyanophyceae</taxon>
        <taxon>Gomontiellales</taxon>
        <taxon>Chamaesiphonaceae</taxon>
        <taxon>Chamaesiphon</taxon>
    </lineage>
</organism>
<evidence type="ECO:0000313" key="2">
    <source>
        <dbReference type="EMBL" id="AFY96547.1"/>
    </source>
</evidence>
<feature type="domain" description="SpoVT-AbrB" evidence="1">
    <location>
        <begin position="6"/>
        <end position="51"/>
    </location>
</feature>
<dbReference type="HOGENOM" id="CLU_179961_1_0_3"/>
<dbReference type="InterPro" id="IPR007159">
    <property type="entry name" value="SpoVT-AbrB_dom"/>
</dbReference>
<dbReference type="SMART" id="SM00966">
    <property type="entry name" value="SpoVT_AbrB"/>
    <property type="match status" value="1"/>
</dbReference>
<dbReference type="STRING" id="1173020.Cha6605_5690"/>
<dbReference type="RefSeq" id="WP_015162624.1">
    <property type="nucleotide sequence ID" value="NC_019697.1"/>
</dbReference>
<proteinExistence type="predicted"/>
<dbReference type="InterPro" id="IPR013432">
    <property type="entry name" value="Doc_partner"/>
</dbReference>
<dbReference type="SUPFAM" id="SSF89447">
    <property type="entry name" value="AbrB/MazE/MraZ-like"/>
    <property type="match status" value="1"/>
</dbReference>
<dbReference type="Pfam" id="PF04014">
    <property type="entry name" value="MazE_antitoxin"/>
    <property type="match status" value="1"/>
</dbReference>
<dbReference type="AlphaFoldDB" id="K9UN67"/>
<dbReference type="GO" id="GO:0003677">
    <property type="term" value="F:DNA binding"/>
    <property type="evidence" value="ECO:0007669"/>
    <property type="project" value="InterPro"/>
</dbReference>
<protein>
    <submittedName>
        <fullName evidence="2">Putative addiction module antidote</fullName>
    </submittedName>
</protein>
<reference evidence="2 3" key="1">
    <citation type="submission" date="2012-05" db="EMBL/GenBank/DDBJ databases">
        <title>Finished chromosome of genome of Chamaesiphon sp. PCC 6605.</title>
        <authorList>
            <consortium name="US DOE Joint Genome Institute"/>
            <person name="Gugger M."/>
            <person name="Coursin T."/>
            <person name="Rippka R."/>
            <person name="Tandeau De Marsac N."/>
            <person name="Huntemann M."/>
            <person name="Wei C.-L."/>
            <person name="Han J."/>
            <person name="Detter J.C."/>
            <person name="Han C."/>
            <person name="Tapia R."/>
            <person name="Chen A."/>
            <person name="Kyrpides N."/>
            <person name="Mavromatis K."/>
            <person name="Markowitz V."/>
            <person name="Szeto E."/>
            <person name="Ivanova N."/>
            <person name="Pagani I."/>
            <person name="Pati A."/>
            <person name="Goodwin L."/>
            <person name="Nordberg H.P."/>
            <person name="Cantor M.N."/>
            <person name="Hua S.X."/>
            <person name="Woyke T."/>
            <person name="Kerfeld C.A."/>
        </authorList>
    </citation>
    <scope>NUCLEOTIDE SEQUENCE [LARGE SCALE GENOMIC DNA]</scope>
    <source>
        <strain evidence="3">ATCC 27169 / PCC 6605</strain>
    </source>
</reference>
<dbReference type="EMBL" id="CP003600">
    <property type="protein sequence ID" value="AFY96547.1"/>
    <property type="molecule type" value="Genomic_DNA"/>
</dbReference>